<protein>
    <recommendedName>
        <fullName evidence="4">SprB repeat-containing protein</fullName>
    </recommendedName>
</protein>
<feature type="chain" id="PRO_5012319284" description="SprB repeat-containing protein" evidence="1">
    <location>
        <begin position="19"/>
        <end position="939"/>
    </location>
</feature>
<evidence type="ECO:0000256" key="1">
    <source>
        <dbReference type="SAM" id="SignalP"/>
    </source>
</evidence>
<evidence type="ECO:0000313" key="2">
    <source>
        <dbReference type="EMBL" id="SHI66491.1"/>
    </source>
</evidence>
<dbReference type="EMBL" id="FQYI01000003">
    <property type="protein sequence ID" value="SHI66491.1"/>
    <property type="molecule type" value="Genomic_DNA"/>
</dbReference>
<sequence length="939" mass="103769">MKKILNLLFFLATALLYAQLEDFTVTATKVRDVECPNAGSISWEVSGDTTGVMIYTVIDSQGKKVLSTDELQTSNLPAGDFRVVATQTSGQYTKQATSNVVHLDNKYIPLDITNIYAQPAYCDNGVIYVDATGTGELKYSYRKEGETSWTETNTTGEFAGLSVGTYEILVVDGCGASRTDIAVVSKGRSRWGVSTPRYEVIDCEKVVINNYFRGIIPYPYTVTITAKNPKTGQTETFGLNEDGELIVPYWVANEGYSITIKDNCGKTETKTIGKPNNVYNISQFQTGSCGNPYLNISPPYSFNKTFKVVEFTKAPSGFNPQKLNDDHGKFLNSHTYGKADGVPVGDYEFIIEDQCGVQTTQSITITQYDVVRDFKVETNFTSLCNARAEALVVSARVGSAYQIGTVKITAAPESFVEKYGALPYTVPEEYFGVSGYSGVRRMQLPVDLEMDKTESFSIEVTPECGGDFTHQRTIEVTNEPLTIPDPPTIEDYCGAVIVRGNAEIQKYSPEMGWGWDHGNGFKEGNYKPINRDYVFREPGKYRAIDTRIYYPLINGVYYQDRCPPTPLEEFTIGEGNLKFINAYAFPCEDGEHTLAIAAEGTGLQYALVSGQNNDATLLTEYQDSPYFTGLPGGTYFIRIKDSCGNFITEKKEITQLSPPEIEVSGSCEDGKSNFHLQISALDFLQFKWYKYKDAQGNLIENPQIISTESFIDIVDFKPEDAGTYKVEISSDDATACVESSEVIIFSPDAATNPKAGTGKTVEINYDGSQQSLINLFDYLEGSYESFGTWEEVGSIKSYMQEGNYFDITWAGNGTYQFRYTVNAVCGGGSDSTVVTIHLNKLCYKEPKTDGTKRPTLAGITALERAGTLSGDNWPMVRQSGWVALEANKKGFVLNRLSTAQINAIANPQAGMMVYDTDEKCMKIYDGTGWKCLTKQTCPN</sequence>
<name>A0A1M6D035_9FLAO</name>
<dbReference type="STRING" id="1118202.SAMN05443429_10366"/>
<dbReference type="RefSeq" id="WP_073178758.1">
    <property type="nucleotide sequence ID" value="NZ_FQYI01000003.1"/>
</dbReference>
<feature type="signal peptide" evidence="1">
    <location>
        <begin position="1"/>
        <end position="18"/>
    </location>
</feature>
<dbReference type="AlphaFoldDB" id="A0A1M6D035"/>
<keyword evidence="3" id="KW-1185">Reference proteome</keyword>
<evidence type="ECO:0008006" key="4">
    <source>
        <dbReference type="Google" id="ProtNLM"/>
    </source>
</evidence>
<gene>
    <name evidence="2" type="ORF">SAMN05443429_10366</name>
</gene>
<keyword evidence="1" id="KW-0732">Signal</keyword>
<proteinExistence type="predicted"/>
<dbReference type="OrthoDB" id="601690at2"/>
<reference evidence="2 3" key="1">
    <citation type="submission" date="2016-11" db="EMBL/GenBank/DDBJ databases">
        <authorList>
            <person name="Jaros S."/>
            <person name="Januszkiewicz K."/>
            <person name="Wedrychowicz H."/>
        </authorList>
    </citation>
    <scope>NUCLEOTIDE SEQUENCE [LARGE SCALE GENOMIC DNA]</scope>
    <source>
        <strain evidence="2 3">DSM 25479</strain>
    </source>
</reference>
<dbReference type="Proteomes" id="UP000184335">
    <property type="component" value="Unassembled WGS sequence"/>
</dbReference>
<accession>A0A1M6D035</accession>
<organism evidence="2 3">
    <name type="scientific">Cruoricaptor ignavus</name>
    <dbReference type="NCBI Taxonomy" id="1118202"/>
    <lineage>
        <taxon>Bacteria</taxon>
        <taxon>Pseudomonadati</taxon>
        <taxon>Bacteroidota</taxon>
        <taxon>Flavobacteriia</taxon>
        <taxon>Flavobacteriales</taxon>
        <taxon>Weeksellaceae</taxon>
        <taxon>Cruoricaptor</taxon>
    </lineage>
</organism>
<evidence type="ECO:0000313" key="3">
    <source>
        <dbReference type="Proteomes" id="UP000184335"/>
    </source>
</evidence>